<evidence type="ECO:0000256" key="2">
    <source>
        <dbReference type="ARBA" id="ARBA00023002"/>
    </source>
</evidence>
<dbReference type="PANTHER" id="PTHR43008">
    <property type="entry name" value="BENZIL REDUCTASE"/>
    <property type="match status" value="1"/>
</dbReference>
<protein>
    <submittedName>
        <fullName evidence="3">Uncharacterized protein</fullName>
    </submittedName>
</protein>
<gene>
    <name evidence="3" type="ORF">DL762_001273</name>
</gene>
<keyword evidence="2" id="KW-0560">Oxidoreductase</keyword>
<dbReference type="InterPro" id="IPR002347">
    <property type="entry name" value="SDR_fam"/>
</dbReference>
<comment type="similarity">
    <text evidence="1">Belongs to the short-chain dehydrogenases/reductases (SDR) family.</text>
</comment>
<reference evidence="3 4" key="1">
    <citation type="submission" date="2018-06" db="EMBL/GenBank/DDBJ databases">
        <title>Complete Genomes of Monosporascus.</title>
        <authorList>
            <person name="Robinson A.J."/>
            <person name="Natvig D.O."/>
        </authorList>
    </citation>
    <scope>NUCLEOTIDE SEQUENCE [LARGE SCALE GENOMIC DNA]</scope>
    <source>
        <strain evidence="3 4">CBS 609.92</strain>
    </source>
</reference>
<dbReference type="EMBL" id="QJNS01000020">
    <property type="protein sequence ID" value="RYO93146.1"/>
    <property type="molecule type" value="Genomic_DNA"/>
</dbReference>
<comment type="caution">
    <text evidence="3">The sequence shown here is derived from an EMBL/GenBank/DDBJ whole genome shotgun (WGS) entry which is preliminary data.</text>
</comment>
<dbReference type="Proteomes" id="UP000294003">
    <property type="component" value="Unassembled WGS sequence"/>
</dbReference>
<dbReference type="SUPFAM" id="SSF51735">
    <property type="entry name" value="NAD(P)-binding Rossmann-fold domains"/>
    <property type="match status" value="1"/>
</dbReference>
<proteinExistence type="inferred from homology"/>
<organism evidence="3 4">
    <name type="scientific">Monosporascus cannonballus</name>
    <dbReference type="NCBI Taxonomy" id="155416"/>
    <lineage>
        <taxon>Eukaryota</taxon>
        <taxon>Fungi</taxon>
        <taxon>Dikarya</taxon>
        <taxon>Ascomycota</taxon>
        <taxon>Pezizomycotina</taxon>
        <taxon>Sordariomycetes</taxon>
        <taxon>Xylariomycetidae</taxon>
        <taxon>Xylariales</taxon>
        <taxon>Xylariales incertae sedis</taxon>
        <taxon>Monosporascus</taxon>
    </lineage>
</organism>
<dbReference type="Pfam" id="PF00106">
    <property type="entry name" value="adh_short"/>
    <property type="match status" value="1"/>
</dbReference>
<evidence type="ECO:0000313" key="4">
    <source>
        <dbReference type="Proteomes" id="UP000294003"/>
    </source>
</evidence>
<accession>A0ABY0HI82</accession>
<evidence type="ECO:0000313" key="3">
    <source>
        <dbReference type="EMBL" id="RYO93146.1"/>
    </source>
</evidence>
<dbReference type="InterPro" id="IPR036291">
    <property type="entry name" value="NAD(P)-bd_dom_sf"/>
</dbReference>
<sequence>MADKRIVFITGGNAGIGYETVKALLGSERPYLVLMGSRSLDKAKSAIESLKKEVPQTSSSVEAVQIDVASDESIANAFETVRASHGHIDVLINNAGEEGTLTTREAWNKTFDINVTGAYLVTASFMPLLLKSTDSRLIFVTSGLSSLTRTSEKFYPIPNPPPAGWPKQMPPDSTCYRSTKTALNMLMLNLQFLLTNDSVKTWCVSPGFLATGLAGLSPEELKKRGAGDASIGGRFIKDVVQGQRDADVGKVVFNDGTVQPW</sequence>
<evidence type="ECO:0000256" key="1">
    <source>
        <dbReference type="ARBA" id="ARBA00006484"/>
    </source>
</evidence>
<keyword evidence="4" id="KW-1185">Reference proteome</keyword>
<dbReference type="PRINTS" id="PR00081">
    <property type="entry name" value="GDHRDH"/>
</dbReference>
<name>A0ABY0HI82_9PEZI</name>
<dbReference type="Gene3D" id="3.40.50.720">
    <property type="entry name" value="NAD(P)-binding Rossmann-like Domain"/>
    <property type="match status" value="1"/>
</dbReference>
<dbReference type="PANTHER" id="PTHR43008:SF8">
    <property type="entry name" value="BENZIL REDUCTASE ((S)-BENZOIN FORMING) IRC24"/>
    <property type="match status" value="1"/>
</dbReference>